<dbReference type="GO" id="GO:0016020">
    <property type="term" value="C:membrane"/>
    <property type="evidence" value="ECO:0007669"/>
    <property type="project" value="UniProtKB-SubCell"/>
</dbReference>
<dbReference type="Gene3D" id="1.20.1440.20">
    <property type="entry name" value="LemA-like domain"/>
    <property type="match status" value="1"/>
</dbReference>
<dbReference type="PANTHER" id="PTHR34478">
    <property type="entry name" value="PROTEIN LEMA"/>
    <property type="match status" value="1"/>
</dbReference>
<name>Q47GT5_DECAR</name>
<sequence>MRIRLYSVLLVVASLLSGCGYNQIQINDEGVNAAWSEVLNQYKRRADLIPNLVSVVQGYAAHEKEVLTRVTEARANVAGMKITPELVNDEAAFAKFQKAQGELSGALSRLLVVAENYPNLKADANFRDLQAQLEGTENRITVARNRYIDTVRVYNISVRTFPNNLTAMVMGYKPKANFTVEDEKAISTPPVVKFDTPATAK</sequence>
<evidence type="ECO:0000256" key="4">
    <source>
        <dbReference type="ARBA" id="ARBA00022989"/>
    </source>
</evidence>
<evidence type="ECO:0000313" key="7">
    <source>
        <dbReference type="EMBL" id="AAZ45946.1"/>
    </source>
</evidence>
<dbReference type="eggNOG" id="COG1704">
    <property type="taxonomic scope" value="Bacteria"/>
</dbReference>
<dbReference type="KEGG" id="dar:Daro_1190"/>
<dbReference type="PANTHER" id="PTHR34478:SF2">
    <property type="entry name" value="MEMBRANE PROTEIN"/>
    <property type="match status" value="1"/>
</dbReference>
<keyword evidence="4" id="KW-1133">Transmembrane helix</keyword>
<dbReference type="SUPFAM" id="SSF140478">
    <property type="entry name" value="LemA-like"/>
    <property type="match status" value="1"/>
</dbReference>
<evidence type="ECO:0000256" key="5">
    <source>
        <dbReference type="ARBA" id="ARBA00023136"/>
    </source>
</evidence>
<dbReference type="OrthoDB" id="9804152at2"/>
<dbReference type="STRING" id="159087.Daro_1190"/>
<keyword evidence="5" id="KW-0472">Membrane</keyword>
<comment type="subcellular location">
    <subcellularLocation>
        <location evidence="1">Membrane</location>
        <topology evidence="1">Single-pass membrane protein</topology>
    </subcellularLocation>
</comment>
<dbReference type="EMBL" id="CP000089">
    <property type="protein sequence ID" value="AAZ45946.1"/>
    <property type="molecule type" value="Genomic_DNA"/>
</dbReference>
<comment type="similarity">
    <text evidence="2">Belongs to the LemA family.</text>
</comment>
<protein>
    <submittedName>
        <fullName evidence="7">LemA</fullName>
    </submittedName>
</protein>
<reference evidence="7" key="1">
    <citation type="submission" date="2005-08" db="EMBL/GenBank/DDBJ databases">
        <title>Complete sequence of Dechloromonas aromatica RCB.</title>
        <authorList>
            <person name="Salinero K.K."/>
            <person name="Copeland A."/>
            <person name="Lucas S."/>
            <person name="Lapidus A."/>
            <person name="Barry K."/>
            <person name="Detter J.C."/>
            <person name="Glavina T."/>
            <person name="Hammon N."/>
            <person name="Israni S."/>
            <person name="Pitluck S."/>
            <person name="Di Bartolo G."/>
            <person name="Trong S."/>
            <person name="Schmutz J."/>
            <person name="Larimer F."/>
            <person name="Land M."/>
            <person name="Ivanova N."/>
            <person name="Richardson P."/>
        </authorList>
    </citation>
    <scope>NUCLEOTIDE SEQUENCE</scope>
    <source>
        <strain evidence="7">RCB</strain>
    </source>
</reference>
<dbReference type="InterPro" id="IPR023353">
    <property type="entry name" value="LemA-like_dom_sf"/>
</dbReference>
<accession>Q47GT5</accession>
<feature type="coiled-coil region" evidence="6">
    <location>
        <begin position="119"/>
        <end position="146"/>
    </location>
</feature>
<evidence type="ECO:0000256" key="3">
    <source>
        <dbReference type="ARBA" id="ARBA00022692"/>
    </source>
</evidence>
<dbReference type="AlphaFoldDB" id="Q47GT5"/>
<evidence type="ECO:0000256" key="1">
    <source>
        <dbReference type="ARBA" id="ARBA00004167"/>
    </source>
</evidence>
<dbReference type="HOGENOM" id="CLU_056714_0_0_4"/>
<keyword evidence="3" id="KW-0812">Transmembrane</keyword>
<evidence type="ECO:0000256" key="6">
    <source>
        <dbReference type="SAM" id="Coils"/>
    </source>
</evidence>
<evidence type="ECO:0000256" key="2">
    <source>
        <dbReference type="ARBA" id="ARBA00008854"/>
    </source>
</evidence>
<proteinExistence type="inferred from homology"/>
<dbReference type="PROSITE" id="PS51257">
    <property type="entry name" value="PROKAR_LIPOPROTEIN"/>
    <property type="match status" value="1"/>
</dbReference>
<organism evidence="7">
    <name type="scientific">Dechloromonas aromatica (strain RCB)</name>
    <dbReference type="NCBI Taxonomy" id="159087"/>
    <lineage>
        <taxon>Bacteria</taxon>
        <taxon>Pseudomonadati</taxon>
        <taxon>Pseudomonadota</taxon>
        <taxon>Betaproteobacteria</taxon>
        <taxon>Rhodocyclales</taxon>
        <taxon>Azonexaceae</taxon>
        <taxon>Dechloromonas</taxon>
    </lineage>
</organism>
<dbReference type="Pfam" id="PF04011">
    <property type="entry name" value="LemA"/>
    <property type="match status" value="1"/>
</dbReference>
<dbReference type="InterPro" id="IPR007156">
    <property type="entry name" value="MamQ_LemA"/>
</dbReference>
<gene>
    <name evidence="7" type="ordered locus">Daro_1190</name>
</gene>
<keyword evidence="6" id="KW-0175">Coiled coil</keyword>